<accession>A0AAJ0C161</accession>
<protein>
    <submittedName>
        <fullName evidence="2">Uncharacterized protein</fullName>
    </submittedName>
</protein>
<evidence type="ECO:0000256" key="1">
    <source>
        <dbReference type="SAM" id="MobiDB-lite"/>
    </source>
</evidence>
<reference evidence="2" key="1">
    <citation type="submission" date="2023-06" db="EMBL/GenBank/DDBJ databases">
        <title>Genome-scale phylogeny and comparative genomics of the fungal order Sordariales.</title>
        <authorList>
            <consortium name="Lawrence Berkeley National Laboratory"/>
            <person name="Hensen N."/>
            <person name="Bonometti L."/>
            <person name="Westerberg I."/>
            <person name="Brannstrom I.O."/>
            <person name="Guillou S."/>
            <person name="Cros-Aarteil S."/>
            <person name="Calhoun S."/>
            <person name="Haridas S."/>
            <person name="Kuo A."/>
            <person name="Mondo S."/>
            <person name="Pangilinan J."/>
            <person name="Riley R."/>
            <person name="Labutti K."/>
            <person name="Andreopoulos B."/>
            <person name="Lipzen A."/>
            <person name="Chen C."/>
            <person name="Yanf M."/>
            <person name="Daum C."/>
            <person name="Ng V."/>
            <person name="Clum A."/>
            <person name="Steindorff A."/>
            <person name="Ohm R."/>
            <person name="Martin F."/>
            <person name="Silar P."/>
            <person name="Natvig D."/>
            <person name="Lalanne C."/>
            <person name="Gautier V."/>
            <person name="Ament-Velasquez S.L."/>
            <person name="Kruys A."/>
            <person name="Hutchinson M.I."/>
            <person name="Powell A.J."/>
            <person name="Barry K."/>
            <person name="Miller A.N."/>
            <person name="Grigoriev I.V."/>
            <person name="Debuchy R."/>
            <person name="Gladieux P."/>
            <person name="Thoren M.H."/>
            <person name="Johannesson H."/>
        </authorList>
    </citation>
    <scope>NUCLEOTIDE SEQUENCE</scope>
    <source>
        <strain evidence="2">8032-3</strain>
    </source>
</reference>
<sequence length="440" mass="48338">MLTRRLLAPQSALSPWGTAARFTIPHRRDQTRRAKSSRTPPDASNEASLYDKLFPGTPPATRTRPRQRHGNPPAQKPLRSALIRDMKAWGWGEKSQPKTESQGTQSPRWGERYIRGRESQNGEMGDIPLGRAFKTPTNQPPETSNGTDTDEGQSYNGPAVLVLNSASKSLLESDFYRLGRQGQHLDGWASGIVKVVQARSPTTQEPLGQYFIHFDSRAAAMAYMDEVMRLLSLSRQAAGSNWDLSPRDPTGPLPLAPKLGATRGGEGDTDASVQAFTLIPPSAALNLKLRLPEEVESRRHGQAGRRNGEPGIGGGIWSGDGGRHAEGKGEHHKVLVWLDGSQVTADTLLGAIEDDGKDRNLAWRLQDGPRSIAPIPGAGFRNALEKGPPEKDDPTQQRARFIVSFAEAVEARRFARSWHKRELSLPDRDRTMVVNATALW</sequence>
<dbReference type="Proteomes" id="UP001244011">
    <property type="component" value="Unassembled WGS sequence"/>
</dbReference>
<feature type="compositionally biased region" description="Basic and acidic residues" evidence="1">
    <location>
        <begin position="109"/>
        <end position="120"/>
    </location>
</feature>
<dbReference type="RefSeq" id="XP_060283017.1">
    <property type="nucleotide sequence ID" value="XM_060428050.1"/>
</dbReference>
<keyword evidence="3" id="KW-1185">Reference proteome</keyword>
<dbReference type="GeneID" id="85311237"/>
<feature type="compositionally biased region" description="Polar residues" evidence="1">
    <location>
        <begin position="98"/>
        <end position="107"/>
    </location>
</feature>
<feature type="region of interest" description="Disordered" evidence="1">
    <location>
        <begin position="18"/>
        <end position="155"/>
    </location>
</feature>
<dbReference type="AlphaFoldDB" id="A0AAJ0C161"/>
<gene>
    <name evidence="2" type="ORF">QBC33DRAFT_540283</name>
</gene>
<evidence type="ECO:0000313" key="3">
    <source>
        <dbReference type="Proteomes" id="UP001244011"/>
    </source>
</evidence>
<organism evidence="2 3">
    <name type="scientific">Phialemonium atrogriseum</name>
    <dbReference type="NCBI Taxonomy" id="1093897"/>
    <lineage>
        <taxon>Eukaryota</taxon>
        <taxon>Fungi</taxon>
        <taxon>Dikarya</taxon>
        <taxon>Ascomycota</taxon>
        <taxon>Pezizomycotina</taxon>
        <taxon>Sordariomycetes</taxon>
        <taxon>Sordariomycetidae</taxon>
        <taxon>Cephalothecales</taxon>
        <taxon>Cephalothecaceae</taxon>
        <taxon>Phialemonium</taxon>
    </lineage>
</organism>
<proteinExistence type="predicted"/>
<dbReference type="EMBL" id="MU839010">
    <property type="protein sequence ID" value="KAK1766804.1"/>
    <property type="molecule type" value="Genomic_DNA"/>
</dbReference>
<feature type="region of interest" description="Disordered" evidence="1">
    <location>
        <begin position="239"/>
        <end position="269"/>
    </location>
</feature>
<comment type="caution">
    <text evidence="2">The sequence shown here is derived from an EMBL/GenBank/DDBJ whole genome shotgun (WGS) entry which is preliminary data.</text>
</comment>
<evidence type="ECO:0000313" key="2">
    <source>
        <dbReference type="EMBL" id="KAK1766804.1"/>
    </source>
</evidence>
<name>A0AAJ0C161_9PEZI</name>
<feature type="compositionally biased region" description="Polar residues" evidence="1">
    <location>
        <begin position="135"/>
        <end position="155"/>
    </location>
</feature>
<feature type="region of interest" description="Disordered" evidence="1">
    <location>
        <begin position="296"/>
        <end position="316"/>
    </location>
</feature>